<protein>
    <recommendedName>
        <fullName evidence="2">Leucine-rich repeat domain-containing protein</fullName>
    </recommendedName>
</protein>
<dbReference type="EMBL" id="MN739781">
    <property type="protein sequence ID" value="QHT26208.1"/>
    <property type="molecule type" value="Genomic_DNA"/>
</dbReference>
<accession>A0A6C0EBH0</accession>
<evidence type="ECO:0000313" key="1">
    <source>
        <dbReference type="EMBL" id="QHT26208.1"/>
    </source>
</evidence>
<dbReference type="AlphaFoldDB" id="A0A6C0EBH0"/>
<evidence type="ECO:0008006" key="2">
    <source>
        <dbReference type="Google" id="ProtNLM"/>
    </source>
</evidence>
<reference evidence="1" key="1">
    <citation type="journal article" date="2020" name="Nature">
        <title>Giant virus diversity and host interactions through global metagenomics.</title>
        <authorList>
            <person name="Schulz F."/>
            <person name="Roux S."/>
            <person name="Paez-Espino D."/>
            <person name="Jungbluth S."/>
            <person name="Walsh D.A."/>
            <person name="Denef V.J."/>
            <person name="McMahon K.D."/>
            <person name="Konstantinidis K.T."/>
            <person name="Eloe-Fadrosh E.A."/>
            <person name="Kyrpides N.C."/>
            <person name="Woyke T."/>
        </authorList>
    </citation>
    <scope>NUCLEOTIDE SEQUENCE</scope>
    <source>
        <strain evidence="1">GVMAG-M-3300023179-27</strain>
    </source>
</reference>
<dbReference type="Gene3D" id="3.80.10.10">
    <property type="entry name" value="Ribonuclease Inhibitor"/>
    <property type="match status" value="1"/>
</dbReference>
<dbReference type="SUPFAM" id="SSF52058">
    <property type="entry name" value="L domain-like"/>
    <property type="match status" value="1"/>
</dbReference>
<name>A0A6C0EBH0_9ZZZZ</name>
<organism evidence="1">
    <name type="scientific">viral metagenome</name>
    <dbReference type="NCBI Taxonomy" id="1070528"/>
    <lineage>
        <taxon>unclassified sequences</taxon>
        <taxon>metagenomes</taxon>
        <taxon>organismal metagenomes</taxon>
    </lineage>
</organism>
<proteinExistence type="predicted"/>
<sequence length="319" mass="37248">MSYFLIYDYSFILDNTFIKIIKDDEVYSKYIDTRDLVQCNVEFDINERLKYALTYYIDSSLRVTKTTSYVLLSYSFPFQGTRLADNIRIPINNIASEINTIYKLIKNIEQEIEELRKPQFVSFHKSAAFPITQKQLSLYRGLPADLRCYGTPAKMDRLEDYISIEKSLYVYITDPYSSIFSDNINDIKYLTNLEILKIANMANPKPFDFTNIRYLQKLKTIQLQLIKFPFDVSLLRELPELEYIGLEYCNLENVTYLSGCRKLKVLNVTGSNVDTKKLKELLKYVEIIDFSVKLSQSDLVLDMTRSDVSIESTDGRRSV</sequence>
<dbReference type="InterPro" id="IPR032675">
    <property type="entry name" value="LRR_dom_sf"/>
</dbReference>